<evidence type="ECO:0000313" key="8">
    <source>
        <dbReference type="EMBL" id="AMO69086.1"/>
    </source>
</evidence>
<dbReference type="SUPFAM" id="SSF53649">
    <property type="entry name" value="Alkaline phosphatase-like"/>
    <property type="match status" value="1"/>
</dbReference>
<dbReference type="PROSITE" id="PS00149">
    <property type="entry name" value="SULFATASE_2"/>
    <property type="match status" value="1"/>
</dbReference>
<dbReference type="PANTHER" id="PTHR42693">
    <property type="entry name" value="ARYLSULFATASE FAMILY MEMBER"/>
    <property type="match status" value="1"/>
</dbReference>
<keyword evidence="5" id="KW-0812">Transmembrane</keyword>
<reference evidence="8 9" key="1">
    <citation type="submission" date="2015-12" db="EMBL/GenBank/DDBJ databases">
        <authorList>
            <person name="Shamseldin A."/>
            <person name="Moawad H."/>
            <person name="Abd El-Rahim W.M."/>
            <person name="Sadowsky M.J."/>
        </authorList>
    </citation>
    <scope>NUCLEOTIDE SEQUENCE [LARGE SCALE GENOMIC DNA]</scope>
    <source>
        <strain evidence="8 9">SM2</strain>
    </source>
</reference>
<dbReference type="Gene3D" id="3.40.720.10">
    <property type="entry name" value="Alkaline Phosphatase, subunit A"/>
    <property type="match status" value="1"/>
</dbReference>
<feature type="signal peptide" evidence="6">
    <location>
        <begin position="1"/>
        <end position="32"/>
    </location>
</feature>
<dbReference type="Gene3D" id="3.30.1120.10">
    <property type="match status" value="1"/>
</dbReference>
<protein>
    <submittedName>
        <fullName evidence="8">Arylsulfatase</fullName>
    </submittedName>
</protein>
<dbReference type="Pfam" id="PF00884">
    <property type="entry name" value="Sulfatase"/>
    <property type="match status" value="1"/>
</dbReference>
<evidence type="ECO:0000256" key="4">
    <source>
        <dbReference type="ARBA" id="ARBA00022837"/>
    </source>
</evidence>
<dbReference type="PANTHER" id="PTHR42693:SF33">
    <property type="entry name" value="ARYLSULFATASE"/>
    <property type="match status" value="1"/>
</dbReference>
<gene>
    <name evidence="8" type="ORF">AZF00_12575</name>
</gene>
<dbReference type="Proteomes" id="UP000074119">
    <property type="component" value="Chromosome"/>
</dbReference>
<keyword evidence="4" id="KW-0106">Calcium</keyword>
<evidence type="ECO:0000256" key="5">
    <source>
        <dbReference type="SAM" id="Phobius"/>
    </source>
</evidence>
<feature type="transmembrane region" description="Helical" evidence="5">
    <location>
        <begin position="584"/>
        <end position="605"/>
    </location>
</feature>
<dbReference type="KEGG" id="zal:AZF00_12575"/>
<evidence type="ECO:0000256" key="6">
    <source>
        <dbReference type="SAM" id="SignalP"/>
    </source>
</evidence>
<evidence type="ECO:0000256" key="2">
    <source>
        <dbReference type="ARBA" id="ARBA00022723"/>
    </source>
</evidence>
<name>A0A127M793_9GAMM</name>
<dbReference type="EMBL" id="CP014544">
    <property type="protein sequence ID" value="AMO69086.1"/>
    <property type="molecule type" value="Genomic_DNA"/>
</dbReference>
<keyword evidence="5" id="KW-0472">Membrane</keyword>
<keyword evidence="2" id="KW-0479">Metal-binding</keyword>
<sequence>MFTNTIRPRPKALLRYTVAAVLIAGLSTQVWATVAADHTSKRPNIVLILADDLGFTDSAPYGSEISTPALSELADNGIKFTNYHTAANCAPTRAMLLTGVDNHRAGVSNIPEMVPPELQSHPHYQGTLGNNIVTVATLLQDAGYHTYMVGKWHLGATPDLLPSSRGFERTIAMADSGADNWEQKPYLAIYEKANWFADGERYTLPDDFYSSRFIVDKTIEFIDSNINDGAPFFAYLPFQAVHMPVQAPQEFIDRYMGVYDTGWAALREQRLKRAVALGIVPQSTATTMMNTTKDWEQLSADQKRYEAKRMAVYAAMVEAMDFHIARLVAYLKQTGQYDNTIFIFASDNGSEATGPANAQAAALRFALRQQGYSNDYDTLGLKGSFNSLSPSFASASASPLAYYKFHTGEGGMRVPLIIAGQPIAAKRHISHAFSFVTDITPTILELTGVTPPQVKHGKLRYGGREVEAMIGRSLLPLIRGDVERHYGDADEDAVGYELAGHAALFLGDYKLVLNKPPVGDNQWHLYNIATDPGETTDLSGVDAPRLQRMLNLYQQYEKRNDIQAMPAGFVGARQVALNGLRDRFGAQIIIGIITLIILTSFYAIYRQNHYE</sequence>
<evidence type="ECO:0000313" key="9">
    <source>
        <dbReference type="Proteomes" id="UP000074119"/>
    </source>
</evidence>
<feature type="domain" description="Sulfatase N-terminal" evidence="7">
    <location>
        <begin position="43"/>
        <end position="449"/>
    </location>
</feature>
<dbReference type="InterPro" id="IPR024607">
    <property type="entry name" value="Sulfatase_CS"/>
</dbReference>
<proteinExistence type="inferred from homology"/>
<dbReference type="InterPro" id="IPR050738">
    <property type="entry name" value="Sulfatase"/>
</dbReference>
<comment type="similarity">
    <text evidence="1">Belongs to the sulfatase family.</text>
</comment>
<evidence type="ECO:0000259" key="7">
    <source>
        <dbReference type="Pfam" id="PF00884"/>
    </source>
</evidence>
<accession>A0A127M793</accession>
<keyword evidence="6" id="KW-0732">Signal</keyword>
<evidence type="ECO:0000256" key="3">
    <source>
        <dbReference type="ARBA" id="ARBA00022801"/>
    </source>
</evidence>
<keyword evidence="3" id="KW-0378">Hydrolase</keyword>
<dbReference type="GO" id="GO:0046872">
    <property type="term" value="F:metal ion binding"/>
    <property type="evidence" value="ECO:0007669"/>
    <property type="project" value="UniProtKB-KW"/>
</dbReference>
<feature type="chain" id="PRO_5007275109" evidence="6">
    <location>
        <begin position="33"/>
        <end position="611"/>
    </location>
</feature>
<dbReference type="InterPro" id="IPR000917">
    <property type="entry name" value="Sulfatase_N"/>
</dbReference>
<dbReference type="STRING" id="1470434.AZF00_12575"/>
<dbReference type="AlphaFoldDB" id="A0A127M793"/>
<dbReference type="CDD" id="cd16025">
    <property type="entry name" value="PAS_like"/>
    <property type="match status" value="1"/>
</dbReference>
<organism evidence="8 9">
    <name type="scientific">Zhongshania aliphaticivorans</name>
    <dbReference type="NCBI Taxonomy" id="1470434"/>
    <lineage>
        <taxon>Bacteria</taxon>
        <taxon>Pseudomonadati</taxon>
        <taxon>Pseudomonadota</taxon>
        <taxon>Gammaproteobacteria</taxon>
        <taxon>Cellvibrionales</taxon>
        <taxon>Spongiibacteraceae</taxon>
        <taxon>Zhongshania</taxon>
    </lineage>
</organism>
<keyword evidence="5" id="KW-1133">Transmembrane helix</keyword>
<dbReference type="RefSeq" id="WP_008248829.1">
    <property type="nucleotide sequence ID" value="NZ_CP014544.1"/>
</dbReference>
<dbReference type="InterPro" id="IPR017850">
    <property type="entry name" value="Alkaline_phosphatase_core_sf"/>
</dbReference>
<dbReference type="GO" id="GO:0004065">
    <property type="term" value="F:arylsulfatase activity"/>
    <property type="evidence" value="ECO:0007669"/>
    <property type="project" value="TreeGrafter"/>
</dbReference>
<evidence type="ECO:0000256" key="1">
    <source>
        <dbReference type="ARBA" id="ARBA00008779"/>
    </source>
</evidence>